<feature type="domain" description="HipA-like C-terminal" evidence="4">
    <location>
        <begin position="172"/>
        <end position="386"/>
    </location>
</feature>
<reference evidence="6 7" key="1">
    <citation type="submission" date="2017-03" db="EMBL/GenBank/DDBJ databases">
        <title>Complete genome sequence of Candidatus 'Thiodictyon syntrophicum' sp. nov. strain Cad16T, a photolithoautotroph purple sulfur bacterium isolated from an alpine meromictic lake.</title>
        <authorList>
            <person name="Luedin S.M."/>
            <person name="Pothier J.F."/>
            <person name="Danza F."/>
            <person name="Storelli N."/>
            <person name="Wittwer M."/>
            <person name="Tonolla M."/>
        </authorList>
    </citation>
    <scope>NUCLEOTIDE SEQUENCE [LARGE SCALE GENOMIC DNA]</scope>
    <source>
        <strain evidence="6 7">Cad16T</strain>
    </source>
</reference>
<keyword evidence="3 6" id="KW-0418">Kinase</keyword>
<evidence type="ECO:0000256" key="1">
    <source>
        <dbReference type="ARBA" id="ARBA00010164"/>
    </source>
</evidence>
<evidence type="ECO:0000313" key="6">
    <source>
        <dbReference type="EMBL" id="AUB81602.1"/>
    </source>
</evidence>
<protein>
    <submittedName>
        <fullName evidence="6">Phosphatidylinositol kinase</fullName>
    </submittedName>
</protein>
<dbReference type="RefSeq" id="WP_100919366.1">
    <property type="nucleotide sequence ID" value="NZ_CP020370.1"/>
</dbReference>
<proteinExistence type="inferred from homology"/>
<evidence type="ECO:0000259" key="4">
    <source>
        <dbReference type="Pfam" id="PF07804"/>
    </source>
</evidence>
<dbReference type="InterPro" id="IPR012893">
    <property type="entry name" value="HipA-like_C"/>
</dbReference>
<dbReference type="Pfam" id="PF13657">
    <property type="entry name" value="Couple_hipA"/>
    <property type="match status" value="1"/>
</dbReference>
<comment type="similarity">
    <text evidence="1">Belongs to the HipA Ser/Thr kinase family.</text>
</comment>
<dbReference type="Pfam" id="PF07804">
    <property type="entry name" value="HipA_C"/>
    <property type="match status" value="1"/>
</dbReference>
<dbReference type="OrthoDB" id="9805913at2"/>
<organism evidence="6 7">
    <name type="scientific">Candidatus Thiodictyon syntrophicum</name>
    <dbReference type="NCBI Taxonomy" id="1166950"/>
    <lineage>
        <taxon>Bacteria</taxon>
        <taxon>Pseudomonadati</taxon>
        <taxon>Pseudomonadota</taxon>
        <taxon>Gammaproteobacteria</taxon>
        <taxon>Chromatiales</taxon>
        <taxon>Chromatiaceae</taxon>
        <taxon>Thiodictyon</taxon>
    </lineage>
</organism>
<dbReference type="AlphaFoldDB" id="A0A2K8U7P5"/>
<accession>A0A2K8U7P5</accession>
<evidence type="ECO:0000313" key="7">
    <source>
        <dbReference type="Proteomes" id="UP000232638"/>
    </source>
</evidence>
<evidence type="ECO:0000256" key="3">
    <source>
        <dbReference type="ARBA" id="ARBA00022777"/>
    </source>
</evidence>
<dbReference type="GO" id="GO:0005829">
    <property type="term" value="C:cytosol"/>
    <property type="evidence" value="ECO:0007669"/>
    <property type="project" value="TreeGrafter"/>
</dbReference>
<dbReference type="Proteomes" id="UP000232638">
    <property type="component" value="Chromosome"/>
</dbReference>
<evidence type="ECO:0000256" key="2">
    <source>
        <dbReference type="ARBA" id="ARBA00022679"/>
    </source>
</evidence>
<keyword evidence="7" id="KW-1185">Reference proteome</keyword>
<dbReference type="EMBL" id="CP020370">
    <property type="protein sequence ID" value="AUB81602.1"/>
    <property type="molecule type" value="Genomic_DNA"/>
</dbReference>
<feature type="domain" description="HipA N-terminal subdomain 1" evidence="5">
    <location>
        <begin position="26"/>
        <end position="127"/>
    </location>
</feature>
<gene>
    <name evidence="6" type="ORF">THSYN_11955</name>
</gene>
<sequence length="422" mass="46683">MTSEADVKANRAYVWVWLPGSQAPVVAGVLRRDARGGHGFAYGRSYLRREDAISLFPDELPLQAGEQRQRDDDLPSCLRDAAPDAWGRRVIINRLTGRQGQDAALVDLNELTYLLESGSERIGALDFQASSSHYRPRESAEASLDDLLDAALRLEHGEPLSPALALALQHGTSVGGARPKALLTADTRKYIAKFSTSNDISNFVKAEFLAMGLASLAGLEVAPVALTRSLGREVLLIERFDRVRRDDGWQRRAMLSALTLLGLREMEARYASYEDLAHRVRRDFADARRTLDELYGRMVFNVLCGNTDDHARNHAAFWDGRTYRLTPAYDLCPQLRTGGEASQAMLLTGERRDSRLTACLAAAPAFGLGAAPARALIDHQIAVIGREWESVCDAAGLAIAERRALWQRQFLNPYCLEGYRDG</sequence>
<dbReference type="InterPro" id="IPR017508">
    <property type="entry name" value="HipA_N1"/>
</dbReference>
<dbReference type="KEGG" id="tsy:THSYN_11955"/>
<dbReference type="PANTHER" id="PTHR37419:SF8">
    <property type="entry name" value="TOXIN YJJJ"/>
    <property type="match status" value="1"/>
</dbReference>
<evidence type="ECO:0000259" key="5">
    <source>
        <dbReference type="Pfam" id="PF13657"/>
    </source>
</evidence>
<keyword evidence="2" id="KW-0808">Transferase</keyword>
<name>A0A2K8U7P5_9GAMM</name>
<dbReference type="Gene3D" id="1.10.1070.20">
    <property type="match status" value="1"/>
</dbReference>
<dbReference type="GO" id="GO:0004674">
    <property type="term" value="F:protein serine/threonine kinase activity"/>
    <property type="evidence" value="ECO:0007669"/>
    <property type="project" value="TreeGrafter"/>
</dbReference>
<dbReference type="PANTHER" id="PTHR37419">
    <property type="entry name" value="SERINE/THREONINE-PROTEIN KINASE TOXIN HIPA"/>
    <property type="match status" value="1"/>
</dbReference>
<dbReference type="InterPro" id="IPR052028">
    <property type="entry name" value="HipA_Ser/Thr_kinase"/>
</dbReference>